<evidence type="ECO:0000256" key="5">
    <source>
        <dbReference type="SAM" id="MobiDB-lite"/>
    </source>
</evidence>
<dbReference type="InterPro" id="IPR010399">
    <property type="entry name" value="Tify_dom"/>
</dbReference>
<name>A0AAP0B8J1_9ASPA</name>
<dbReference type="PANTHER" id="PTHR33077">
    <property type="entry name" value="PROTEIN TIFY 4A-RELATED-RELATED"/>
    <property type="match status" value="1"/>
</dbReference>
<accession>A0AAP0B8J1</accession>
<feature type="compositionally biased region" description="Low complexity" evidence="5">
    <location>
        <begin position="135"/>
        <end position="157"/>
    </location>
</feature>
<dbReference type="Proteomes" id="UP001418222">
    <property type="component" value="Unassembled WGS sequence"/>
</dbReference>
<dbReference type="SMART" id="SM00979">
    <property type="entry name" value="TIFY"/>
    <property type="match status" value="1"/>
</dbReference>
<proteinExistence type="inferred from homology"/>
<comment type="domain">
    <text evidence="4">The jas domain is required for interaction with COI1.</text>
</comment>
<evidence type="ECO:0000256" key="1">
    <source>
        <dbReference type="ARBA" id="ARBA00008614"/>
    </source>
</evidence>
<evidence type="ECO:0000313" key="8">
    <source>
        <dbReference type="Proteomes" id="UP001418222"/>
    </source>
</evidence>
<protein>
    <recommendedName>
        <fullName evidence="4">Protein TIFY</fullName>
    </recommendedName>
    <alternativeName>
        <fullName evidence="4">Jasmonate ZIM domain-containing protein</fullName>
    </alternativeName>
</protein>
<sequence length="188" mass="19682">MDLPEVAQMKSGSGGAVMEKNGRNLKKQVATALVKLEEESEAGSMLGFAIGEGPVADGSISASAMKNPSAGAQLTIFYNGTVNVYDAVSPEKTTATLEDQAHAIMLIAAAATSTAASSGNKASMSNAPSRAGPNLTRSPSQQSSSTAPSPQLPQLLTNPSPYLLKLQTDLPVARRHSLQRFLEKRRDR</sequence>
<feature type="region of interest" description="Disordered" evidence="5">
    <location>
        <begin position="1"/>
        <end position="20"/>
    </location>
</feature>
<dbReference type="GO" id="GO:2000022">
    <property type="term" value="P:regulation of jasmonic acid mediated signaling pathway"/>
    <property type="evidence" value="ECO:0007669"/>
    <property type="project" value="UniProtKB-UniRule"/>
</dbReference>
<dbReference type="GO" id="GO:0009611">
    <property type="term" value="P:response to wounding"/>
    <property type="evidence" value="ECO:0007669"/>
    <property type="project" value="UniProtKB-UniRule"/>
</dbReference>
<dbReference type="GO" id="GO:0005634">
    <property type="term" value="C:nucleus"/>
    <property type="evidence" value="ECO:0007669"/>
    <property type="project" value="UniProtKB-SubCell"/>
</dbReference>
<comment type="subcellular location">
    <subcellularLocation>
        <location evidence="4">Nucleus</location>
    </subcellularLocation>
</comment>
<evidence type="ECO:0000256" key="2">
    <source>
        <dbReference type="ARBA" id="ARBA00022819"/>
    </source>
</evidence>
<dbReference type="InterPro" id="IPR018467">
    <property type="entry name" value="CCT_CS"/>
</dbReference>
<dbReference type="EMBL" id="JBBWWQ010000014">
    <property type="protein sequence ID" value="KAK8930933.1"/>
    <property type="molecule type" value="Genomic_DNA"/>
</dbReference>
<evidence type="ECO:0000256" key="3">
    <source>
        <dbReference type="ARBA" id="ARBA00022843"/>
    </source>
</evidence>
<dbReference type="Pfam" id="PF06200">
    <property type="entry name" value="tify"/>
    <property type="match status" value="1"/>
</dbReference>
<feature type="region of interest" description="Disordered" evidence="5">
    <location>
        <begin position="117"/>
        <end position="157"/>
    </location>
</feature>
<keyword evidence="2 4" id="KW-1184">Jasmonic acid signaling pathway</keyword>
<keyword evidence="3" id="KW-0832">Ubl conjugation</keyword>
<comment type="caution">
    <text evidence="7">The sequence shown here is derived from an EMBL/GenBank/DDBJ whole genome shotgun (WGS) entry which is preliminary data.</text>
</comment>
<feature type="domain" description="Tify" evidence="6">
    <location>
        <begin position="67"/>
        <end position="102"/>
    </location>
</feature>
<dbReference type="PANTHER" id="PTHR33077:SF61">
    <property type="entry name" value="PROTEIN TIFY 3A-RELATED"/>
    <property type="match status" value="1"/>
</dbReference>
<dbReference type="InterPro" id="IPR040390">
    <property type="entry name" value="TIFY/JAZ"/>
</dbReference>
<gene>
    <name evidence="7" type="primary">TIFY3B</name>
    <name evidence="7" type="ORF">KSP39_PZI016543</name>
</gene>
<keyword evidence="4" id="KW-0539">Nucleus</keyword>
<comment type="function">
    <text evidence="4">Repressor of jasmonate responses.</text>
</comment>
<comment type="similarity">
    <text evidence="1 4">Belongs to the TIFY/JAZ family.</text>
</comment>
<keyword evidence="8" id="KW-1185">Reference proteome</keyword>
<dbReference type="PROSITE" id="PS51320">
    <property type="entry name" value="TIFY"/>
    <property type="match status" value="1"/>
</dbReference>
<evidence type="ECO:0000256" key="4">
    <source>
        <dbReference type="RuleBase" id="RU369065"/>
    </source>
</evidence>
<feature type="compositionally biased region" description="Polar residues" evidence="5">
    <location>
        <begin position="119"/>
        <end position="128"/>
    </location>
</feature>
<dbReference type="Pfam" id="PF09425">
    <property type="entry name" value="Jas_motif"/>
    <property type="match status" value="1"/>
</dbReference>
<evidence type="ECO:0000259" key="6">
    <source>
        <dbReference type="PROSITE" id="PS51320"/>
    </source>
</evidence>
<dbReference type="GO" id="GO:0031347">
    <property type="term" value="P:regulation of defense response"/>
    <property type="evidence" value="ECO:0007669"/>
    <property type="project" value="UniProtKB-UniRule"/>
</dbReference>
<organism evidence="7 8">
    <name type="scientific">Platanthera zijinensis</name>
    <dbReference type="NCBI Taxonomy" id="2320716"/>
    <lineage>
        <taxon>Eukaryota</taxon>
        <taxon>Viridiplantae</taxon>
        <taxon>Streptophyta</taxon>
        <taxon>Embryophyta</taxon>
        <taxon>Tracheophyta</taxon>
        <taxon>Spermatophyta</taxon>
        <taxon>Magnoliopsida</taxon>
        <taxon>Liliopsida</taxon>
        <taxon>Asparagales</taxon>
        <taxon>Orchidaceae</taxon>
        <taxon>Orchidoideae</taxon>
        <taxon>Orchideae</taxon>
        <taxon>Orchidinae</taxon>
        <taxon>Platanthera</taxon>
    </lineage>
</organism>
<dbReference type="AlphaFoldDB" id="A0AAP0B8J1"/>
<reference evidence="7 8" key="1">
    <citation type="journal article" date="2022" name="Nat. Plants">
        <title>Genomes of leafy and leafless Platanthera orchids illuminate the evolution of mycoheterotrophy.</title>
        <authorList>
            <person name="Li M.H."/>
            <person name="Liu K.W."/>
            <person name="Li Z."/>
            <person name="Lu H.C."/>
            <person name="Ye Q.L."/>
            <person name="Zhang D."/>
            <person name="Wang J.Y."/>
            <person name="Li Y.F."/>
            <person name="Zhong Z.M."/>
            <person name="Liu X."/>
            <person name="Yu X."/>
            <person name="Liu D.K."/>
            <person name="Tu X.D."/>
            <person name="Liu B."/>
            <person name="Hao Y."/>
            <person name="Liao X.Y."/>
            <person name="Jiang Y.T."/>
            <person name="Sun W.H."/>
            <person name="Chen J."/>
            <person name="Chen Y.Q."/>
            <person name="Ai Y."/>
            <person name="Zhai J.W."/>
            <person name="Wu S.S."/>
            <person name="Zhou Z."/>
            <person name="Hsiao Y.Y."/>
            <person name="Wu W.L."/>
            <person name="Chen Y.Y."/>
            <person name="Lin Y.F."/>
            <person name="Hsu J.L."/>
            <person name="Li C.Y."/>
            <person name="Wang Z.W."/>
            <person name="Zhao X."/>
            <person name="Zhong W.Y."/>
            <person name="Ma X.K."/>
            <person name="Ma L."/>
            <person name="Huang J."/>
            <person name="Chen G.Z."/>
            <person name="Huang M.Z."/>
            <person name="Huang L."/>
            <person name="Peng D.H."/>
            <person name="Luo Y.B."/>
            <person name="Zou S.Q."/>
            <person name="Chen S.P."/>
            <person name="Lan S."/>
            <person name="Tsai W.C."/>
            <person name="Van de Peer Y."/>
            <person name="Liu Z.J."/>
        </authorList>
    </citation>
    <scope>NUCLEOTIDE SEQUENCE [LARGE SCALE GENOMIC DNA]</scope>
    <source>
        <strain evidence="7">Lor287</strain>
    </source>
</reference>
<evidence type="ECO:0000313" key="7">
    <source>
        <dbReference type="EMBL" id="KAK8930933.1"/>
    </source>
</evidence>